<organism evidence="4 5">
    <name type="scientific">Halothermothrix orenii (strain H 168 / OCM 544 / DSM 9562)</name>
    <dbReference type="NCBI Taxonomy" id="373903"/>
    <lineage>
        <taxon>Bacteria</taxon>
        <taxon>Bacillati</taxon>
        <taxon>Bacillota</taxon>
        <taxon>Clostridia</taxon>
        <taxon>Halanaerobiales</taxon>
        <taxon>Halothermotrichaceae</taxon>
        <taxon>Halothermothrix</taxon>
    </lineage>
</organism>
<dbReference type="Gene3D" id="3.30.70.2220">
    <property type="entry name" value="CRISPR-Cas system, Cmr2 subunit, D1 domain, cysteine cluster"/>
    <property type="match status" value="1"/>
</dbReference>
<keyword evidence="1" id="KW-0547">Nucleotide-binding</keyword>
<dbReference type="InterPro" id="IPR043128">
    <property type="entry name" value="Rev_trsase/Diguanyl_cyclase"/>
</dbReference>
<accession>B8CY96</accession>
<dbReference type="KEGG" id="hor:Hore_15150"/>
<dbReference type="STRING" id="373903.Hore_15150"/>
<dbReference type="EMBL" id="CP001098">
    <property type="protein sequence ID" value="ACL70265.1"/>
    <property type="molecule type" value="Genomic_DNA"/>
</dbReference>
<dbReference type="InterPro" id="IPR013407">
    <property type="entry name" value="CRISPR-assoc_prot_Cmr2"/>
</dbReference>
<protein>
    <submittedName>
        <fullName evidence="4">CRISPR-associated protein, Crm2 family</fullName>
    </submittedName>
</protein>
<proteinExistence type="predicted"/>
<dbReference type="Pfam" id="PF12469">
    <property type="entry name" value="Cmr2_N"/>
    <property type="match status" value="1"/>
</dbReference>
<dbReference type="eggNOG" id="COG1353">
    <property type="taxonomic scope" value="Bacteria"/>
</dbReference>
<keyword evidence="5" id="KW-1185">Reference proteome</keyword>
<dbReference type="PROSITE" id="PS50887">
    <property type="entry name" value="GGDEF"/>
    <property type="match status" value="1"/>
</dbReference>
<evidence type="ECO:0000259" key="3">
    <source>
        <dbReference type="PROSITE" id="PS50887"/>
    </source>
</evidence>
<feature type="domain" description="GGDEF" evidence="3">
    <location>
        <begin position="371"/>
        <end position="535"/>
    </location>
</feature>
<dbReference type="InterPro" id="IPR000160">
    <property type="entry name" value="GGDEF_dom"/>
</dbReference>
<gene>
    <name evidence="4" type="ordered locus">Hore_15150</name>
</gene>
<sequence>MKKIFKEHPLSGEQLIKTFEDYIPEISLKNKSLAIFTIGPVQSFISAAKKTKEYWAGSYLLSYLIWQALKHIMEESKEGENSIIYPYLKNQPLYKDLRNEEITLPTLPNRFLAILENNEAEQLLEECKKMVENKLLDIAINLFNISKEDKIYKQLEELLEIYWVLLPLEKSKKTEIERYRSLTGMEPANDISHYSLVTSIIEELMGARKNIREFNYIEEKGVKCYICGERTGFEPGIMNIEDEKKICGVCGLKRKFSDYLKTEFGIEIHYPSVIDIATADYKEELVSSLDKDELNQLLNYMDKEFGNQDYQMPELVNGLVGDVKSKSPEEKKVLKIKGTYFDIEGNELKESIKVKKLLKKINKKYNLKLNKYYALLYMDGDDMGKWVSGEKLKHREMTPEFHYLISKSLTNYSLKFVKRIVEGKGRRGKLVYSGGDDVVAFVNLKNLFEVLRELRGYFSGNVFDNQVNYKASDGIIREKGEDILTLGSKASVSMGICIAHYKEPLHFVIKNARAMEKKAKKHIISGNRKKNAFAIGLIKHSGETREAVSKWFYDDGEDIIEKGIKPLLNLIQKEHISQSFIYTLKNEMELLEGLEAGDILDDEIIRLMKRKITVDEDEEKEDSKRKKLQKQTEASLKVLQQIYKNRYWIEDNKEPNNIYNFINLLEIIFFIGKRGE</sequence>
<dbReference type="NCBIfam" id="TIGR02577">
    <property type="entry name" value="cas_TM1794_Cmr2"/>
    <property type="match status" value="2"/>
</dbReference>
<evidence type="ECO:0000256" key="2">
    <source>
        <dbReference type="ARBA" id="ARBA00023118"/>
    </source>
</evidence>
<dbReference type="AlphaFoldDB" id="B8CY96"/>
<dbReference type="Proteomes" id="UP000000719">
    <property type="component" value="Chromosome"/>
</dbReference>
<dbReference type="Pfam" id="PF22335">
    <property type="entry name" value="Cas10-Cmr2_palm2"/>
    <property type="match status" value="1"/>
</dbReference>
<dbReference type="CDD" id="cd09679">
    <property type="entry name" value="Cas10_III"/>
    <property type="match status" value="1"/>
</dbReference>
<evidence type="ECO:0000313" key="5">
    <source>
        <dbReference type="Proteomes" id="UP000000719"/>
    </source>
</evidence>
<dbReference type="RefSeq" id="WP_012636448.1">
    <property type="nucleotide sequence ID" value="NC_011899.1"/>
</dbReference>
<dbReference type="Gene3D" id="3.30.70.270">
    <property type="match status" value="1"/>
</dbReference>
<name>B8CY96_HALOH</name>
<evidence type="ECO:0000256" key="1">
    <source>
        <dbReference type="ARBA" id="ARBA00022741"/>
    </source>
</evidence>
<reference evidence="4 5" key="1">
    <citation type="journal article" date="2009" name="PLoS ONE">
        <title>Genome analysis of the anaerobic thermohalophilic bacterium Halothermothrix orenii.</title>
        <authorList>
            <person name="Mavromatis K."/>
            <person name="Ivanova N."/>
            <person name="Anderson I."/>
            <person name="Lykidis A."/>
            <person name="Hooper S.D."/>
            <person name="Sun H."/>
            <person name="Kunin V."/>
            <person name="Lapidus A."/>
            <person name="Hugenholtz P."/>
            <person name="Patel B."/>
            <person name="Kyrpides N.C."/>
        </authorList>
    </citation>
    <scope>NUCLEOTIDE SEQUENCE [LARGE SCALE GENOMIC DNA]</scope>
    <source>
        <strain evidence="5">H 168 / OCM 544 / DSM 9562</strain>
    </source>
</reference>
<keyword evidence="2" id="KW-0051">Antiviral defense</keyword>
<dbReference type="GO" id="GO:0000166">
    <property type="term" value="F:nucleotide binding"/>
    <property type="evidence" value="ECO:0007669"/>
    <property type="project" value="UniProtKB-KW"/>
</dbReference>
<dbReference type="InterPro" id="IPR038242">
    <property type="entry name" value="Cmr2_N"/>
</dbReference>
<dbReference type="HOGENOM" id="CLU_012640_1_0_9"/>
<dbReference type="InterPro" id="IPR054767">
    <property type="entry name" value="Cas10-Cmr2_palm2"/>
</dbReference>
<evidence type="ECO:0000313" key="4">
    <source>
        <dbReference type="EMBL" id="ACL70265.1"/>
    </source>
</evidence>
<dbReference type="InterPro" id="IPR024615">
    <property type="entry name" value="CRISPR-assoc_Cmr2_N"/>
</dbReference>
<dbReference type="GO" id="GO:0051607">
    <property type="term" value="P:defense response to virus"/>
    <property type="evidence" value="ECO:0007669"/>
    <property type="project" value="UniProtKB-KW"/>
</dbReference>